<dbReference type="Pfam" id="PF01535">
    <property type="entry name" value="PPR"/>
    <property type="match status" value="2"/>
</dbReference>
<dbReference type="NCBIfam" id="TIGR00756">
    <property type="entry name" value="PPR"/>
    <property type="match status" value="4"/>
</dbReference>
<keyword evidence="6" id="KW-1185">Reference proteome</keyword>
<dbReference type="FunFam" id="1.25.40.10:FF:000427">
    <property type="entry name" value="Pentatricopeptide repeat-containing protein chloroplastic"/>
    <property type="match status" value="1"/>
</dbReference>
<dbReference type="PROSITE" id="PS51375">
    <property type="entry name" value="PPR"/>
    <property type="match status" value="2"/>
</dbReference>
<protein>
    <recommendedName>
        <fullName evidence="4">DYW domain-containing protein</fullName>
    </recommendedName>
</protein>
<name>A0ABD3K658_EUCGL</name>
<organism evidence="5 6">
    <name type="scientific">Eucalyptus globulus</name>
    <name type="common">Tasmanian blue gum</name>
    <dbReference type="NCBI Taxonomy" id="34317"/>
    <lineage>
        <taxon>Eukaryota</taxon>
        <taxon>Viridiplantae</taxon>
        <taxon>Streptophyta</taxon>
        <taxon>Embryophyta</taxon>
        <taxon>Tracheophyta</taxon>
        <taxon>Spermatophyta</taxon>
        <taxon>Magnoliopsida</taxon>
        <taxon>eudicotyledons</taxon>
        <taxon>Gunneridae</taxon>
        <taxon>Pentapetalae</taxon>
        <taxon>rosids</taxon>
        <taxon>malvids</taxon>
        <taxon>Myrtales</taxon>
        <taxon>Myrtaceae</taxon>
        <taxon>Myrtoideae</taxon>
        <taxon>Eucalypteae</taxon>
        <taxon>Eucalyptus</taxon>
    </lineage>
</organism>
<dbReference type="Proteomes" id="UP001634007">
    <property type="component" value="Unassembled WGS sequence"/>
</dbReference>
<keyword evidence="2" id="KW-0677">Repeat</keyword>
<dbReference type="FunFam" id="1.25.40.10:FF:001093">
    <property type="entry name" value="Pentatricopeptide repeat-containing protein At2g34400"/>
    <property type="match status" value="1"/>
</dbReference>
<comment type="similarity">
    <text evidence="1">Belongs to the PPR family. PCMP-H subfamily.</text>
</comment>
<dbReference type="PANTHER" id="PTHR47926">
    <property type="entry name" value="PENTATRICOPEPTIDE REPEAT-CONTAINING PROTEIN"/>
    <property type="match status" value="1"/>
</dbReference>
<reference evidence="5 6" key="1">
    <citation type="submission" date="2024-11" db="EMBL/GenBank/DDBJ databases">
        <title>Chromosome-level genome assembly of Eucalyptus globulus Labill. provides insights into its genome evolution.</title>
        <authorList>
            <person name="Li X."/>
        </authorList>
    </citation>
    <scope>NUCLEOTIDE SEQUENCE [LARGE SCALE GENOMIC DNA]</scope>
    <source>
        <strain evidence="5">CL2024</strain>
        <tissue evidence="5">Fresh tender leaves</tissue>
    </source>
</reference>
<sequence>MEKGPNCKNQISWQTRCIKVKWASRKDLNRCASSTTSMNDVYKLHSLVIKTGLQDDAATLRRLLLSCAASAPESLPHARSLFAAISSPDAVAYNTIIRCHARSSPPHSLSFFAQMLRRGVSPDNFTFPFVLKACSRFREMGHGLHALIAKLGLGSDVYVQNALISAYGCAGAVESARKVFDEMPERDLVSWSSLIGCYANNGFGYDALACFREMQLVESFEPDKVTMLSVISAVSSLGALELGRWVECYVRRSGLSWKISVGTALIDMYSRCGSVDESMRVFHKMPERNVLTWTVAINGLAVHGRGDEALKLFHDMKESGMQPDSITFSAVLVACSHAGLVEEGQGIFESIKKDYGMEPTLEHYGCMVDIFGRAGMVDQAYEFVEKMPIRPNSVVWRTLLGGCVNHNHLGLAEKARGRLHELDPHHDGDYVLLSNAYGGVGKWNCKAQMRILMKDRRISKRPGYSLINADQEIHEFVSGENSHPEWENIRDLLTSIMDRLKLRGYMPQTLNVLHDIEEEEKESNLSYHSEKLAVAFAFLHFENGRTIRVMKNIRICLDCHSFMKHVSDVFQREIVVRDQNRFHHFSKGRCSCRDFW</sequence>
<evidence type="ECO:0000256" key="3">
    <source>
        <dbReference type="PROSITE-ProRule" id="PRU00708"/>
    </source>
</evidence>
<dbReference type="AlphaFoldDB" id="A0ABD3K658"/>
<dbReference type="InterPro" id="IPR011990">
    <property type="entry name" value="TPR-like_helical_dom_sf"/>
</dbReference>
<dbReference type="Pfam" id="PF13041">
    <property type="entry name" value="PPR_2"/>
    <property type="match status" value="2"/>
</dbReference>
<dbReference type="InterPro" id="IPR032867">
    <property type="entry name" value="DYW_dom"/>
</dbReference>
<accession>A0ABD3K658</accession>
<dbReference type="Pfam" id="PF12854">
    <property type="entry name" value="PPR_1"/>
    <property type="match status" value="1"/>
</dbReference>
<gene>
    <name evidence="5" type="ORF">ACJRO7_028075</name>
</gene>
<dbReference type="InterPro" id="IPR046960">
    <property type="entry name" value="PPR_At4g14850-like_plant"/>
</dbReference>
<feature type="domain" description="DYW" evidence="4">
    <location>
        <begin position="504"/>
        <end position="596"/>
    </location>
</feature>
<evidence type="ECO:0000256" key="2">
    <source>
        <dbReference type="ARBA" id="ARBA00022737"/>
    </source>
</evidence>
<dbReference type="InterPro" id="IPR002885">
    <property type="entry name" value="PPR_rpt"/>
</dbReference>
<comment type="caution">
    <text evidence="5">The sequence shown here is derived from an EMBL/GenBank/DDBJ whole genome shotgun (WGS) entry which is preliminary data.</text>
</comment>
<evidence type="ECO:0000313" key="5">
    <source>
        <dbReference type="EMBL" id="KAL3731145.1"/>
    </source>
</evidence>
<feature type="repeat" description="PPR" evidence="3">
    <location>
        <begin position="156"/>
        <end position="190"/>
    </location>
</feature>
<dbReference type="Pfam" id="PF20431">
    <property type="entry name" value="E_motif"/>
    <property type="match status" value="1"/>
</dbReference>
<dbReference type="InterPro" id="IPR046848">
    <property type="entry name" value="E_motif"/>
</dbReference>
<evidence type="ECO:0000313" key="6">
    <source>
        <dbReference type="Proteomes" id="UP001634007"/>
    </source>
</evidence>
<dbReference type="EMBL" id="JBJKBG010000007">
    <property type="protein sequence ID" value="KAL3731145.1"/>
    <property type="molecule type" value="Genomic_DNA"/>
</dbReference>
<dbReference type="PANTHER" id="PTHR47926:SF507">
    <property type="entry name" value="DYW DOMAIN-CONTAINING PROTEIN"/>
    <property type="match status" value="1"/>
</dbReference>
<proteinExistence type="inferred from homology"/>
<evidence type="ECO:0000259" key="4">
    <source>
        <dbReference type="Pfam" id="PF14432"/>
    </source>
</evidence>
<dbReference type="Pfam" id="PF14432">
    <property type="entry name" value="DYW_deaminase"/>
    <property type="match status" value="1"/>
</dbReference>
<feature type="repeat" description="PPR" evidence="3">
    <location>
        <begin position="289"/>
        <end position="323"/>
    </location>
</feature>
<dbReference type="Gene3D" id="1.25.40.10">
    <property type="entry name" value="Tetratricopeptide repeat domain"/>
    <property type="match status" value="2"/>
</dbReference>
<evidence type="ECO:0000256" key="1">
    <source>
        <dbReference type="ARBA" id="ARBA00006643"/>
    </source>
</evidence>